<dbReference type="PANTHER" id="PTHR12526">
    <property type="entry name" value="GLYCOSYLTRANSFERASE"/>
    <property type="match status" value="1"/>
</dbReference>
<comment type="caution">
    <text evidence="3">The sequence shown here is derived from an EMBL/GenBank/DDBJ whole genome shotgun (WGS) entry which is preliminary data.</text>
</comment>
<dbReference type="Pfam" id="PF00534">
    <property type="entry name" value="Glycos_transf_1"/>
    <property type="match status" value="1"/>
</dbReference>
<feature type="domain" description="Glycosyl transferase family 1" evidence="2">
    <location>
        <begin position="212"/>
        <end position="384"/>
    </location>
</feature>
<evidence type="ECO:0000256" key="1">
    <source>
        <dbReference type="ARBA" id="ARBA00022676"/>
    </source>
</evidence>
<dbReference type="Gene3D" id="3.40.50.2000">
    <property type="entry name" value="Glycogen Phosphorylase B"/>
    <property type="match status" value="2"/>
</dbReference>
<evidence type="ECO:0000259" key="2">
    <source>
        <dbReference type="Pfam" id="PF00534"/>
    </source>
</evidence>
<proteinExistence type="predicted"/>
<evidence type="ECO:0000313" key="4">
    <source>
        <dbReference type="Proteomes" id="UP001491310"/>
    </source>
</evidence>
<evidence type="ECO:0000313" key="3">
    <source>
        <dbReference type="EMBL" id="KAK9918514.1"/>
    </source>
</evidence>
<keyword evidence="1" id="KW-0808">Transferase</keyword>
<dbReference type="EMBL" id="JALJOT010000001">
    <property type="protein sequence ID" value="KAK9918514.1"/>
    <property type="molecule type" value="Genomic_DNA"/>
</dbReference>
<dbReference type="Proteomes" id="UP001491310">
    <property type="component" value="Unassembled WGS sequence"/>
</dbReference>
<name>A0ABR2Z4U8_9CHLO</name>
<accession>A0ABR2Z4U8</accession>
<organism evidence="3 4">
    <name type="scientific">Coccomyxa subellipsoidea</name>
    <dbReference type="NCBI Taxonomy" id="248742"/>
    <lineage>
        <taxon>Eukaryota</taxon>
        <taxon>Viridiplantae</taxon>
        <taxon>Chlorophyta</taxon>
        <taxon>core chlorophytes</taxon>
        <taxon>Trebouxiophyceae</taxon>
        <taxon>Trebouxiophyceae incertae sedis</taxon>
        <taxon>Coccomyxaceae</taxon>
        <taxon>Coccomyxa</taxon>
    </lineage>
</organism>
<dbReference type="PANTHER" id="PTHR12526:SF572">
    <property type="entry name" value="BLL5144 PROTEIN"/>
    <property type="match status" value="1"/>
</dbReference>
<gene>
    <name evidence="3" type="ORF">WJX75_004636</name>
</gene>
<keyword evidence="4" id="KW-1185">Reference proteome</keyword>
<keyword evidence="1" id="KW-0328">Glycosyltransferase</keyword>
<dbReference type="SUPFAM" id="SSF53756">
    <property type="entry name" value="UDP-Glycosyltransferase/glycogen phosphorylase"/>
    <property type="match status" value="1"/>
</dbReference>
<dbReference type="InterPro" id="IPR001296">
    <property type="entry name" value="Glyco_trans_1"/>
</dbReference>
<sequence length="676" mass="75075">MKACKVAVVSTFTPKNCGLATFTAALLARLRKHSDLPAGCEIGVIALSDPSDRHVYTDPIVHYDLRIDSAMPSGAMLEAVHFIHKAGYSHVLIQQEFGLTPIMWQMVDLARWLDPIIDVFTVVHSPRATPNLEERGLVRAMSEVSQRLIVMSWYGWHSLIAAYGISPDKVVFIPHGVNIPEARGPTRHLASIQVQDNLSTQRALRVRELLSKAGVKDDSQLVLSNGLVNQAKRLDRMVRAFSYVLKNFPNTFFVILGREHPTEPLAGKLMVNLIEQATALGVKDNVIWLDKFVPSEDLMMMFKCTSVYLTTFDESTPTSGTLLMAMANQMPVVSTPYHFAVEVLQDSRGVIIPYADQNSTLLGAALSSLLGSAPLREGMGARAQAFVKSWDWNKVAGQYAALLRGETLAPLSADPFEIVPATFATAKWNGSSIALPNGITWNFLFLTPLPAIITGVYALYVDVDIQVNGAISSSGELLGVGITSRHFWVLVNSKVGIDFEWNPNTVGVGQIGDWGLNIDMNDLVVRIRSQNAAIEIRHSSNGLMDLHIDILDRFSSPKGILGEHFYNPLDASHNILWLPENALPRNRFDTKLESDALPILFIFEGPFFGSSGIAQVNRRYWLQLTRTFDTIRGQRKFLVMLDPQEPSKSNGLMELESERIQRFSHLYKDDSHSVIR</sequence>
<protein>
    <recommendedName>
        <fullName evidence="2">Glycosyl transferase family 1 domain-containing protein</fullName>
    </recommendedName>
</protein>
<reference evidence="3 4" key="1">
    <citation type="journal article" date="2024" name="Nat. Commun.">
        <title>Phylogenomics reveals the evolutionary origins of lichenization in chlorophyte algae.</title>
        <authorList>
            <person name="Puginier C."/>
            <person name="Libourel C."/>
            <person name="Otte J."/>
            <person name="Skaloud P."/>
            <person name="Haon M."/>
            <person name="Grisel S."/>
            <person name="Petersen M."/>
            <person name="Berrin J.G."/>
            <person name="Delaux P.M."/>
            <person name="Dal Grande F."/>
            <person name="Keller J."/>
        </authorList>
    </citation>
    <scope>NUCLEOTIDE SEQUENCE [LARGE SCALE GENOMIC DNA]</scope>
    <source>
        <strain evidence="3 4">SAG 216-7</strain>
    </source>
</reference>